<evidence type="ECO:0008006" key="4">
    <source>
        <dbReference type="Google" id="ProtNLM"/>
    </source>
</evidence>
<accession>A0ABP7QFG6</accession>
<dbReference type="RefSeq" id="WP_259088457.1">
    <property type="nucleotide sequence ID" value="NZ_BAAAZC010000025.1"/>
</dbReference>
<keyword evidence="1" id="KW-0732">Signal</keyword>
<organism evidence="2 3">
    <name type="scientific">Mucilaginibacter dorajii</name>
    <dbReference type="NCBI Taxonomy" id="692994"/>
    <lineage>
        <taxon>Bacteria</taxon>
        <taxon>Pseudomonadati</taxon>
        <taxon>Bacteroidota</taxon>
        <taxon>Sphingobacteriia</taxon>
        <taxon>Sphingobacteriales</taxon>
        <taxon>Sphingobacteriaceae</taxon>
        <taxon>Mucilaginibacter</taxon>
    </lineage>
</organism>
<name>A0ABP7QFG6_9SPHI</name>
<dbReference type="Proteomes" id="UP001500742">
    <property type="component" value="Unassembled WGS sequence"/>
</dbReference>
<dbReference type="EMBL" id="BAAAZC010000025">
    <property type="protein sequence ID" value="GAA3981224.1"/>
    <property type="molecule type" value="Genomic_DNA"/>
</dbReference>
<reference evidence="3" key="1">
    <citation type="journal article" date="2019" name="Int. J. Syst. Evol. Microbiol.">
        <title>The Global Catalogue of Microorganisms (GCM) 10K type strain sequencing project: providing services to taxonomists for standard genome sequencing and annotation.</title>
        <authorList>
            <consortium name="The Broad Institute Genomics Platform"/>
            <consortium name="The Broad Institute Genome Sequencing Center for Infectious Disease"/>
            <person name="Wu L."/>
            <person name="Ma J."/>
        </authorList>
    </citation>
    <scope>NUCLEOTIDE SEQUENCE [LARGE SCALE GENOMIC DNA]</scope>
    <source>
        <strain evidence="3">JCM 16601</strain>
    </source>
</reference>
<comment type="caution">
    <text evidence="2">The sequence shown here is derived from an EMBL/GenBank/DDBJ whole genome shotgun (WGS) entry which is preliminary data.</text>
</comment>
<gene>
    <name evidence="2" type="ORF">GCM10022210_35760</name>
</gene>
<keyword evidence="3" id="KW-1185">Reference proteome</keyword>
<protein>
    <recommendedName>
        <fullName evidence="4">Outer membrane protein beta-barrel domain-containing protein</fullName>
    </recommendedName>
</protein>
<feature type="chain" id="PRO_5045751292" description="Outer membrane protein beta-barrel domain-containing protein" evidence="1">
    <location>
        <begin position="22"/>
        <end position="414"/>
    </location>
</feature>
<sequence length="414" mass="46277">MKPFYKLLLSAALISPLFSLAQSNYKPGYVVIIKGDTLKGFINIKEWNVNPRSISFKTAIDKKESRNLGVNDITFFKADSYDAYQRYIGLLNDDPTSVATIPTGRNTSTITDSVFLQVAQKGPNITLYSYTDNKKDHFFVSDRQDTEPKELVYRIYYNEDNKTVNENGYMQQLYLLAQKYNSNNDKLKTSIEKAYYTYNELVGISRKINNTTEKADRAEKGNRKGAVFFAGIGLNAATVSTSAPIVLASANPTAQLFPRIDAGVNIFSNPSTGKLIFRAEAAYTVNKYKENFSSGSSSGSYSFNQNTISLIPQIMYNFYNTDDFKVYAAVGASFNLSGYSGNNSSYTSGGTTNVRTNILSLEKNWTSFVFKAGTTINKKFDIAVAYLPNATFTNTFSYYAQVKAIQLSLNYNFY</sequence>
<feature type="signal peptide" evidence="1">
    <location>
        <begin position="1"/>
        <end position="21"/>
    </location>
</feature>
<proteinExistence type="predicted"/>
<evidence type="ECO:0000313" key="2">
    <source>
        <dbReference type="EMBL" id="GAA3981224.1"/>
    </source>
</evidence>
<evidence type="ECO:0000256" key="1">
    <source>
        <dbReference type="SAM" id="SignalP"/>
    </source>
</evidence>
<evidence type="ECO:0000313" key="3">
    <source>
        <dbReference type="Proteomes" id="UP001500742"/>
    </source>
</evidence>